<dbReference type="InterPro" id="IPR029044">
    <property type="entry name" value="Nucleotide-diphossugar_trans"/>
</dbReference>
<keyword evidence="6" id="KW-1185">Reference proteome</keyword>
<accession>A0ABM8ZCV5</accession>
<dbReference type="Gene3D" id="3.90.550.10">
    <property type="entry name" value="Spore Coat Polysaccharide Biosynthesis Protein SpsA, Chain A"/>
    <property type="match status" value="1"/>
</dbReference>
<evidence type="ECO:0000313" key="6">
    <source>
        <dbReference type="Proteomes" id="UP000789719"/>
    </source>
</evidence>
<evidence type="ECO:0000256" key="2">
    <source>
        <dbReference type="ARBA" id="ARBA00022679"/>
    </source>
</evidence>
<proteinExistence type="predicted"/>
<dbReference type="EMBL" id="CAKKNT010000025">
    <property type="protein sequence ID" value="CAH0419134.1"/>
    <property type="molecule type" value="Genomic_DNA"/>
</dbReference>
<feature type="coiled-coil region" evidence="3">
    <location>
        <begin position="270"/>
        <end position="297"/>
    </location>
</feature>
<dbReference type="RefSeq" id="WP_230099182.1">
    <property type="nucleotide sequence ID" value="NZ_CAKKNT010000025.1"/>
</dbReference>
<name>A0ABM8ZCV5_9LACO</name>
<keyword evidence="3" id="KW-0175">Coiled coil</keyword>
<reference evidence="5 6" key="1">
    <citation type="submission" date="2021-11" db="EMBL/GenBank/DDBJ databases">
        <authorList>
            <person name="Depoorter E."/>
        </authorList>
    </citation>
    <scope>NUCLEOTIDE SEQUENCE [LARGE SCALE GENOMIC DNA]</scope>
    <source>
        <strain evidence="5 6">LMG 24286</strain>
    </source>
</reference>
<evidence type="ECO:0000313" key="5">
    <source>
        <dbReference type="EMBL" id="CAH0419134.1"/>
    </source>
</evidence>
<dbReference type="PANTHER" id="PTHR22916:SF51">
    <property type="entry name" value="GLYCOSYLTRANSFERASE EPSH-RELATED"/>
    <property type="match status" value="1"/>
</dbReference>
<dbReference type="SUPFAM" id="SSF53448">
    <property type="entry name" value="Nucleotide-diphospho-sugar transferases"/>
    <property type="match status" value="1"/>
</dbReference>
<evidence type="ECO:0000259" key="4">
    <source>
        <dbReference type="Pfam" id="PF00535"/>
    </source>
</evidence>
<dbReference type="Proteomes" id="UP000789719">
    <property type="component" value="Unassembled WGS sequence"/>
</dbReference>
<organism evidence="5 6">
    <name type="scientific">Periweissella ghanensis</name>
    <dbReference type="NCBI Taxonomy" id="467997"/>
    <lineage>
        <taxon>Bacteria</taxon>
        <taxon>Bacillati</taxon>
        <taxon>Bacillota</taxon>
        <taxon>Bacilli</taxon>
        <taxon>Lactobacillales</taxon>
        <taxon>Lactobacillaceae</taxon>
        <taxon>Periweissella</taxon>
    </lineage>
</organism>
<evidence type="ECO:0000256" key="1">
    <source>
        <dbReference type="ARBA" id="ARBA00022676"/>
    </source>
</evidence>
<evidence type="ECO:0000256" key="3">
    <source>
        <dbReference type="SAM" id="Coils"/>
    </source>
</evidence>
<dbReference type="Pfam" id="PF00535">
    <property type="entry name" value="Glycos_transf_2"/>
    <property type="match status" value="1"/>
</dbReference>
<keyword evidence="1" id="KW-0328">Glycosyltransferase</keyword>
<protein>
    <recommendedName>
        <fullName evidence="4">Glycosyltransferase 2-like domain-containing protein</fullName>
    </recommendedName>
</protein>
<comment type="caution">
    <text evidence="5">The sequence shown here is derived from an EMBL/GenBank/DDBJ whole genome shotgun (WGS) entry which is preliminary data.</text>
</comment>
<dbReference type="InterPro" id="IPR001173">
    <property type="entry name" value="Glyco_trans_2-like"/>
</dbReference>
<dbReference type="CDD" id="cd00761">
    <property type="entry name" value="Glyco_tranf_GTA_type"/>
    <property type="match status" value="1"/>
</dbReference>
<keyword evidence="2" id="KW-0808">Transferase</keyword>
<feature type="domain" description="Glycosyltransferase 2-like" evidence="4">
    <location>
        <begin position="7"/>
        <end position="171"/>
    </location>
</feature>
<gene>
    <name evidence="5" type="ORF">WGH24286_01581</name>
</gene>
<dbReference type="PANTHER" id="PTHR22916">
    <property type="entry name" value="GLYCOSYLTRANSFERASE"/>
    <property type="match status" value="1"/>
</dbReference>
<sequence length="314" mass="36172">MNKQKVSIIVPIYNVADFLPMAIDSLIKQTYDNLEILLIDDGATDNSGAIADKYAQIDSRIQVFHKVNGGLSDSRNFGLQKATGEYIYFFDSDDMLDSNFVTTAITDITRNGADIFAGNYRLIDEQNQPSPIGRKQGARDEVKTGFASLALLLENQMDSYVWQFMFKRSILTEAPFAFEHMLYEDLVATPQLLMRAKQIVFNSQQLYQYRVRQTSIVHSTSLKKLTDLQYGVDYFTDFMRENLKATEQQLNNWRFPLLLTLYVGFIKFPNEVTSAQLKALKHEIIKAKKDVKNITNIEKVKFYLIKFNLVKFVR</sequence>